<dbReference type="EMBL" id="CP054301">
    <property type="protein sequence ID" value="QKK81308.1"/>
    <property type="molecule type" value="Genomic_DNA"/>
</dbReference>
<evidence type="ECO:0000313" key="1">
    <source>
        <dbReference type="EMBL" id="QKK81308.1"/>
    </source>
</evidence>
<protein>
    <submittedName>
        <fullName evidence="1">Uncharacterized protein</fullName>
    </submittedName>
</protein>
<dbReference type="AlphaFoldDB" id="A0A859CXI3"/>
<reference evidence="1 2" key="1">
    <citation type="submission" date="2020-06" db="EMBL/GenBank/DDBJ databases">
        <authorList>
            <person name="Voronona O.L."/>
            <person name="Aksenova E.I."/>
            <person name="Kunda M.S."/>
            <person name="Semenov A.N."/>
            <person name="Ryzhova N."/>
        </authorList>
    </citation>
    <scope>NUCLEOTIDE SEQUENCE [LARGE SCALE GENOMIC DNA]</scope>
    <source>
        <strain evidence="1 2">MPKMM3633</strain>
    </source>
</reference>
<sequence>MSTIFILVGILPKSSAFYAMNLNLQVCFILRFSIERIEHI</sequence>
<gene>
    <name evidence="1" type="ORF">MP3633_2581</name>
</gene>
<dbReference type="Proteomes" id="UP000509371">
    <property type="component" value="Chromosome"/>
</dbReference>
<name>A0A859CXI3_9GAMM</name>
<evidence type="ECO:0000313" key="2">
    <source>
        <dbReference type="Proteomes" id="UP000509371"/>
    </source>
</evidence>
<organism evidence="1 2">
    <name type="scientific">Marinomonas primoryensis</name>
    <dbReference type="NCBI Taxonomy" id="178399"/>
    <lineage>
        <taxon>Bacteria</taxon>
        <taxon>Pseudomonadati</taxon>
        <taxon>Pseudomonadota</taxon>
        <taxon>Gammaproteobacteria</taxon>
        <taxon>Oceanospirillales</taxon>
        <taxon>Oceanospirillaceae</taxon>
        <taxon>Marinomonas</taxon>
    </lineage>
</organism>
<dbReference type="KEGG" id="mpri:MP3633_2581"/>
<proteinExistence type="predicted"/>
<accession>A0A859CXI3</accession>